<organism evidence="1 2">
    <name type="scientific">Bacillus thuringiensis</name>
    <dbReference type="NCBI Taxonomy" id="1428"/>
    <lineage>
        <taxon>Bacteria</taxon>
        <taxon>Bacillati</taxon>
        <taxon>Bacillota</taxon>
        <taxon>Bacilli</taxon>
        <taxon>Bacillales</taxon>
        <taxon>Bacillaceae</taxon>
        <taxon>Bacillus</taxon>
        <taxon>Bacillus cereus group</taxon>
    </lineage>
</organism>
<dbReference type="Proteomes" id="UP000175994">
    <property type="component" value="Unassembled WGS sequence"/>
</dbReference>
<dbReference type="AlphaFoldDB" id="A0A9X5N4N5"/>
<evidence type="ECO:0000313" key="2">
    <source>
        <dbReference type="Proteomes" id="UP000175994"/>
    </source>
</evidence>
<protein>
    <submittedName>
        <fullName evidence="1">Uncharacterized protein</fullName>
    </submittedName>
</protein>
<reference evidence="1 2" key="1">
    <citation type="submission" date="2016-04" db="EMBL/GenBank/DDBJ databases">
        <title>Bacillus thuringiensis and Bacillus weihenstephanensis as novel biocontrol agents of wilt causing Verticillium species.</title>
        <authorList>
            <person name="Hollensteiner J."/>
            <person name="Wemheuer F."/>
            <person name="Harting R."/>
            <person name="Kolarzyk A."/>
            <person name="Diaz-Valerio S."/>
            <person name="Poehlein A."/>
            <person name="Brzuszkiewicz E."/>
            <person name="Nesemann K."/>
            <person name="Braus-Stromeyer S."/>
            <person name="Braus G."/>
            <person name="Daniel R."/>
            <person name="Liesegang H."/>
        </authorList>
    </citation>
    <scope>NUCLEOTIDE SEQUENCE [LARGE SCALE GENOMIC DNA]</scope>
    <source>
        <strain evidence="1 2">GOE4</strain>
    </source>
</reference>
<dbReference type="EMBL" id="LXLI01000020">
    <property type="protein sequence ID" value="OFC93000.1"/>
    <property type="molecule type" value="Genomic_DNA"/>
</dbReference>
<evidence type="ECO:0000313" key="1">
    <source>
        <dbReference type="EMBL" id="OFC93000.1"/>
    </source>
</evidence>
<sequence>MDDLYEDEVFDWGDVINEYQPVMTSKGLQLIRKEGFK</sequence>
<gene>
    <name evidence="1" type="ORF">BTGOE4_25850</name>
</gene>
<comment type="caution">
    <text evidence="1">The sequence shown here is derived from an EMBL/GenBank/DDBJ whole genome shotgun (WGS) entry which is preliminary data.</text>
</comment>
<accession>A0A9X5N4N5</accession>
<name>A0A9X5N4N5_BACTU</name>
<proteinExistence type="predicted"/>